<feature type="transmembrane region" description="Helical" evidence="3">
    <location>
        <begin position="203"/>
        <end position="225"/>
    </location>
</feature>
<reference evidence="4" key="1">
    <citation type="submission" date="2022-08" db="EMBL/GenBank/DDBJ databases">
        <title>Genome sequencing of akame (Lates japonicus).</title>
        <authorList>
            <person name="Hashiguchi Y."/>
            <person name="Takahashi H."/>
        </authorList>
    </citation>
    <scope>NUCLEOTIDE SEQUENCE</scope>
    <source>
        <strain evidence="4">Kochi</strain>
    </source>
</reference>
<sequence>MLLFLPPLVTDFPAGAGARRSGSSSRRSSSSSSSSSPARLSAPAAVSKDKTDNGRPPTPLREVTDPDSDQIEPLQQHGGEEDGLSAMSGMVPTPQVCVSTLVTVSTMAVVDLYLLEQSMLGAHGLPGPSVWQCAAVLLGDVGFLLALRFVSAGVVSEVRSPRRGFANALWFLFLSLLQLKLFFVCHNYRQERRPPDPLARKTLTLLLSICLPSLFLILTGADHMTPQRRKQEVRGRLLWVVVDLLDVLDLQAGLWEVQGGAAAGTGGVVEQKLPIWAEGLVFFYCYALLLLLPCVALTELGATGLPGQRGPRKEALYPWLSLVTINIFTLALRGTGMLWYRDPRVSTVFLGKNLLALAVKLSSAWERHKQERAAAGAGTVAGAEPGESTLPSQSSEQGEGQAQGKAPPSHYHTLSRSQSNTLSHVSLEPGETPLGPSFISHEL</sequence>
<protein>
    <submittedName>
        <fullName evidence="4">Transmembrane protein 121-like isoform X1</fullName>
    </submittedName>
</protein>
<feature type="region of interest" description="Disordered" evidence="2">
    <location>
        <begin position="374"/>
        <end position="443"/>
    </location>
</feature>
<feature type="transmembrane region" description="Helical" evidence="3">
    <location>
        <begin position="319"/>
        <end position="340"/>
    </location>
</feature>
<feature type="region of interest" description="Disordered" evidence="2">
    <location>
        <begin position="10"/>
        <end position="86"/>
    </location>
</feature>
<dbReference type="PANTHER" id="PTHR31046:SF4">
    <property type="entry name" value="TRANSMEMBRANE PROTEIN 121-LIKE ISOFORM X1"/>
    <property type="match status" value="1"/>
</dbReference>
<comment type="caution">
    <text evidence="4">The sequence shown here is derived from an EMBL/GenBank/DDBJ whole genome shotgun (WGS) entry which is preliminary data.</text>
</comment>
<evidence type="ECO:0000256" key="2">
    <source>
        <dbReference type="SAM" id="MobiDB-lite"/>
    </source>
</evidence>
<feature type="compositionally biased region" description="Low complexity" evidence="2">
    <location>
        <begin position="374"/>
        <end position="383"/>
    </location>
</feature>
<proteinExistence type="inferred from homology"/>
<keyword evidence="3" id="KW-0472">Membrane</keyword>
<gene>
    <name evidence="4" type="ORF">AKAME5_002164500</name>
</gene>
<feature type="compositionally biased region" description="Polar residues" evidence="2">
    <location>
        <begin position="412"/>
        <end position="424"/>
    </location>
</feature>
<dbReference type="PANTHER" id="PTHR31046">
    <property type="entry name" value="TRANSMEMBRANE PROTEIN 121"/>
    <property type="match status" value="1"/>
</dbReference>
<dbReference type="InterPro" id="IPR032776">
    <property type="entry name" value="CECR6/TMEM121"/>
</dbReference>
<dbReference type="Proteomes" id="UP001279410">
    <property type="component" value="Unassembled WGS sequence"/>
</dbReference>
<feature type="transmembrane region" description="Helical" evidence="3">
    <location>
        <begin position="275"/>
        <end position="298"/>
    </location>
</feature>
<dbReference type="InterPro" id="IPR042314">
    <property type="entry name" value="TMEM121"/>
</dbReference>
<keyword evidence="3 4" id="KW-0812">Transmembrane</keyword>
<keyword evidence="5" id="KW-1185">Reference proteome</keyword>
<feature type="compositionally biased region" description="Low complexity" evidence="2">
    <location>
        <begin position="391"/>
        <end position="408"/>
    </location>
</feature>
<dbReference type="Pfam" id="PF14997">
    <property type="entry name" value="CECR6_TMEM121"/>
    <property type="match status" value="1"/>
</dbReference>
<feature type="transmembrane region" description="Helical" evidence="3">
    <location>
        <begin position="129"/>
        <end position="152"/>
    </location>
</feature>
<feature type="transmembrane region" description="Helical" evidence="3">
    <location>
        <begin position="164"/>
        <end position="183"/>
    </location>
</feature>
<keyword evidence="3" id="KW-1133">Transmembrane helix</keyword>
<evidence type="ECO:0000313" key="4">
    <source>
        <dbReference type="EMBL" id="GLD70328.1"/>
    </source>
</evidence>
<evidence type="ECO:0000256" key="3">
    <source>
        <dbReference type="SAM" id="Phobius"/>
    </source>
</evidence>
<name>A0AAD3NDF8_LATJO</name>
<evidence type="ECO:0000313" key="5">
    <source>
        <dbReference type="Proteomes" id="UP001279410"/>
    </source>
</evidence>
<comment type="similarity">
    <text evidence="1">Belongs to the TMEM121 family.</text>
</comment>
<feature type="compositionally biased region" description="Low complexity" evidence="2">
    <location>
        <begin position="13"/>
        <end position="45"/>
    </location>
</feature>
<organism evidence="4 5">
    <name type="scientific">Lates japonicus</name>
    <name type="common">Japanese lates</name>
    <dbReference type="NCBI Taxonomy" id="270547"/>
    <lineage>
        <taxon>Eukaryota</taxon>
        <taxon>Metazoa</taxon>
        <taxon>Chordata</taxon>
        <taxon>Craniata</taxon>
        <taxon>Vertebrata</taxon>
        <taxon>Euteleostomi</taxon>
        <taxon>Actinopterygii</taxon>
        <taxon>Neopterygii</taxon>
        <taxon>Teleostei</taxon>
        <taxon>Neoteleostei</taxon>
        <taxon>Acanthomorphata</taxon>
        <taxon>Carangaria</taxon>
        <taxon>Carangaria incertae sedis</taxon>
        <taxon>Centropomidae</taxon>
        <taxon>Lates</taxon>
    </lineage>
</organism>
<accession>A0AAD3NDF8</accession>
<dbReference type="AlphaFoldDB" id="A0AAD3NDF8"/>
<evidence type="ECO:0000256" key="1">
    <source>
        <dbReference type="ARBA" id="ARBA00007711"/>
    </source>
</evidence>
<dbReference type="EMBL" id="BRZM01000373">
    <property type="protein sequence ID" value="GLD70328.1"/>
    <property type="molecule type" value="Genomic_DNA"/>
</dbReference>